<evidence type="ECO:0000313" key="1">
    <source>
        <dbReference type="EMBL" id="EXY89930.1"/>
    </source>
</evidence>
<dbReference type="EMBL" id="JGDB01000216">
    <property type="protein sequence ID" value="EXY89930.1"/>
    <property type="molecule type" value="Genomic_DNA"/>
</dbReference>
<reference evidence="1 2" key="1">
    <citation type="submission" date="2014-02" db="EMBL/GenBank/DDBJ databases">
        <authorList>
            <person name="Sears C."/>
            <person name="Carroll K."/>
            <person name="Sack B.R."/>
            <person name="Qadri F."/>
            <person name="Myers L.L."/>
            <person name="Chung G.-T."/>
            <person name="Escheverria P."/>
            <person name="Fraser C.M."/>
            <person name="Sadzewicz L."/>
            <person name="Shefchek K.A."/>
            <person name="Tallon L."/>
            <person name="Das S.P."/>
            <person name="Daugherty S."/>
            <person name="Mongodin E.F."/>
        </authorList>
    </citation>
    <scope>NUCLEOTIDE SEQUENCE [LARGE SCALE GENOMIC DNA]</scope>
    <source>
        <strain evidence="2">3998T(B)3</strain>
    </source>
</reference>
<dbReference type="PATRIC" id="fig|1339316.3.peg.3219"/>
<gene>
    <name evidence="1" type="ORF">M125_3396</name>
</gene>
<comment type="caution">
    <text evidence="1">The sequence shown here is derived from an EMBL/GenBank/DDBJ whole genome shotgun (WGS) entry which is preliminary data.</text>
</comment>
<organism evidence="1 2">
    <name type="scientific">Bacteroides fragilis str. 3998T(B)3</name>
    <dbReference type="NCBI Taxonomy" id="1339316"/>
    <lineage>
        <taxon>Bacteria</taxon>
        <taxon>Pseudomonadati</taxon>
        <taxon>Bacteroidota</taxon>
        <taxon>Bacteroidia</taxon>
        <taxon>Bacteroidales</taxon>
        <taxon>Bacteroidaceae</taxon>
        <taxon>Bacteroides</taxon>
    </lineage>
</organism>
<evidence type="ECO:0000313" key="2">
    <source>
        <dbReference type="Proteomes" id="UP000020773"/>
    </source>
</evidence>
<protein>
    <submittedName>
        <fullName evidence="1">Uncharacterized protein</fullName>
    </submittedName>
</protein>
<dbReference type="AlphaFoldDB" id="A0A015XB70"/>
<name>A0A015XB70_BACFG</name>
<accession>A0A015XB70</accession>
<dbReference type="Proteomes" id="UP000020773">
    <property type="component" value="Unassembled WGS sequence"/>
</dbReference>
<sequence length="72" mass="8587">MNGEYSFHFEKLLISFEFDLPQSHTESHRESFFSSSSYYIIKRLKLCETLCHSVVNLIRFLFAVEQHVAERL</sequence>
<proteinExistence type="predicted"/>